<evidence type="ECO:0000313" key="2">
    <source>
        <dbReference type="EMBL" id="KAK3856066.1"/>
    </source>
</evidence>
<evidence type="ECO:0000256" key="1">
    <source>
        <dbReference type="SAM" id="MobiDB-lite"/>
    </source>
</evidence>
<evidence type="ECO:0000313" key="3">
    <source>
        <dbReference type="Proteomes" id="UP001286313"/>
    </source>
</evidence>
<name>A0AAE1BSG0_PETCI</name>
<organism evidence="2 3">
    <name type="scientific">Petrolisthes cinctipes</name>
    <name type="common">Flat porcelain crab</name>
    <dbReference type="NCBI Taxonomy" id="88211"/>
    <lineage>
        <taxon>Eukaryota</taxon>
        <taxon>Metazoa</taxon>
        <taxon>Ecdysozoa</taxon>
        <taxon>Arthropoda</taxon>
        <taxon>Crustacea</taxon>
        <taxon>Multicrustacea</taxon>
        <taxon>Malacostraca</taxon>
        <taxon>Eumalacostraca</taxon>
        <taxon>Eucarida</taxon>
        <taxon>Decapoda</taxon>
        <taxon>Pleocyemata</taxon>
        <taxon>Anomura</taxon>
        <taxon>Galatheoidea</taxon>
        <taxon>Porcellanidae</taxon>
        <taxon>Petrolisthes</taxon>
    </lineage>
</organism>
<dbReference type="EMBL" id="JAWQEG010005996">
    <property type="protein sequence ID" value="KAK3856066.1"/>
    <property type="molecule type" value="Genomic_DNA"/>
</dbReference>
<dbReference type="AlphaFoldDB" id="A0AAE1BSG0"/>
<gene>
    <name evidence="2" type="ORF">Pcinc_037576</name>
</gene>
<proteinExistence type="predicted"/>
<feature type="compositionally biased region" description="Basic and acidic residues" evidence="1">
    <location>
        <begin position="1"/>
        <end position="22"/>
    </location>
</feature>
<sequence>MKWKRRKDEVEEKERRGGGEGKRRWRRRKEEVEEVKEDQGENVDEMGGARPTTLHLVFCQQRPQIMPSHPPTQPDTQPVVPYPAVWSFGNPVGRRTMTFSLDLLWPLTQQPSQ</sequence>
<feature type="compositionally biased region" description="Acidic residues" evidence="1">
    <location>
        <begin position="32"/>
        <end position="44"/>
    </location>
</feature>
<keyword evidence="3" id="KW-1185">Reference proteome</keyword>
<comment type="caution">
    <text evidence="2">The sequence shown here is derived from an EMBL/GenBank/DDBJ whole genome shotgun (WGS) entry which is preliminary data.</text>
</comment>
<reference evidence="2" key="1">
    <citation type="submission" date="2023-10" db="EMBL/GenBank/DDBJ databases">
        <title>Genome assemblies of two species of porcelain crab, Petrolisthes cinctipes and Petrolisthes manimaculis (Anomura: Porcellanidae).</title>
        <authorList>
            <person name="Angst P."/>
        </authorList>
    </citation>
    <scope>NUCLEOTIDE SEQUENCE</scope>
    <source>
        <strain evidence="2">PB745_01</strain>
        <tissue evidence="2">Gill</tissue>
    </source>
</reference>
<feature type="region of interest" description="Disordered" evidence="1">
    <location>
        <begin position="1"/>
        <end position="49"/>
    </location>
</feature>
<accession>A0AAE1BSG0</accession>
<dbReference type="Proteomes" id="UP001286313">
    <property type="component" value="Unassembled WGS sequence"/>
</dbReference>
<protein>
    <submittedName>
        <fullName evidence="2">Uncharacterized protein</fullName>
    </submittedName>
</protein>